<evidence type="ECO:0000313" key="2">
    <source>
        <dbReference type="EMBL" id="RUR77127.1"/>
    </source>
</evidence>
<dbReference type="GO" id="GO:0004862">
    <property type="term" value="F:cAMP-dependent protein kinase inhibitor activity"/>
    <property type="evidence" value="ECO:0007669"/>
    <property type="project" value="TreeGrafter"/>
</dbReference>
<name>A0A433N6M2_CHLFR</name>
<dbReference type="Proteomes" id="UP000268857">
    <property type="component" value="Unassembled WGS sequence"/>
</dbReference>
<dbReference type="PRINTS" id="PR00103">
    <property type="entry name" value="CAMPKINASE"/>
</dbReference>
<comment type="caution">
    <text evidence="2">The sequence shown here is derived from an EMBL/GenBank/DDBJ whole genome shotgun (WGS) entry which is preliminary data.</text>
</comment>
<dbReference type="SMART" id="SM00100">
    <property type="entry name" value="cNMP"/>
    <property type="match status" value="1"/>
</dbReference>
<dbReference type="Gene3D" id="2.60.120.10">
    <property type="entry name" value="Jelly Rolls"/>
    <property type="match status" value="1"/>
</dbReference>
<dbReference type="GO" id="GO:0005952">
    <property type="term" value="C:cAMP-dependent protein kinase complex"/>
    <property type="evidence" value="ECO:0007669"/>
    <property type="project" value="InterPro"/>
</dbReference>
<dbReference type="SUPFAM" id="SSF51206">
    <property type="entry name" value="cAMP-binding domain-like"/>
    <property type="match status" value="1"/>
</dbReference>
<dbReference type="CDD" id="cd00038">
    <property type="entry name" value="CAP_ED"/>
    <property type="match status" value="1"/>
</dbReference>
<dbReference type="GO" id="GO:0030552">
    <property type="term" value="F:cAMP binding"/>
    <property type="evidence" value="ECO:0007669"/>
    <property type="project" value="TreeGrafter"/>
</dbReference>
<dbReference type="PROSITE" id="PS50042">
    <property type="entry name" value="CNMP_BINDING_3"/>
    <property type="match status" value="1"/>
</dbReference>
<dbReference type="GO" id="GO:0005829">
    <property type="term" value="C:cytosol"/>
    <property type="evidence" value="ECO:0007669"/>
    <property type="project" value="TreeGrafter"/>
</dbReference>
<dbReference type="OrthoDB" id="517085at2"/>
<accession>A0A433N6M2</accession>
<dbReference type="EMBL" id="RSCJ01000018">
    <property type="protein sequence ID" value="RUR77127.1"/>
    <property type="molecule type" value="Genomic_DNA"/>
</dbReference>
<dbReference type="PANTHER" id="PTHR11635:SF152">
    <property type="entry name" value="CAMP-DEPENDENT PROTEIN KINASE TYPE I REGULATORY SUBUNIT-RELATED"/>
    <property type="match status" value="1"/>
</dbReference>
<dbReference type="Pfam" id="PF00027">
    <property type="entry name" value="cNMP_binding"/>
    <property type="match status" value="1"/>
</dbReference>
<evidence type="ECO:0000313" key="3">
    <source>
        <dbReference type="Proteomes" id="UP000268857"/>
    </source>
</evidence>
<dbReference type="InterPro" id="IPR018490">
    <property type="entry name" value="cNMP-bd_dom_sf"/>
</dbReference>
<dbReference type="GO" id="GO:0034236">
    <property type="term" value="F:protein kinase A catalytic subunit binding"/>
    <property type="evidence" value="ECO:0007669"/>
    <property type="project" value="TreeGrafter"/>
</dbReference>
<dbReference type="STRING" id="211165.GCA_000317285_01689"/>
<dbReference type="AlphaFoldDB" id="A0A433N6M2"/>
<dbReference type="PANTHER" id="PTHR11635">
    <property type="entry name" value="CAMP-DEPENDENT PROTEIN KINASE REGULATORY CHAIN"/>
    <property type="match status" value="1"/>
</dbReference>
<keyword evidence="3" id="KW-1185">Reference proteome</keyword>
<protein>
    <recommendedName>
        <fullName evidence="1">Cyclic nucleotide-binding domain-containing protein</fullName>
    </recommendedName>
</protein>
<evidence type="ECO:0000259" key="1">
    <source>
        <dbReference type="PROSITE" id="PS50042"/>
    </source>
</evidence>
<feature type="domain" description="Cyclic nucleotide-binding" evidence="1">
    <location>
        <begin position="1"/>
        <end position="114"/>
    </location>
</feature>
<gene>
    <name evidence="2" type="ORF">PCC6912_40860</name>
</gene>
<organism evidence="2 3">
    <name type="scientific">Chlorogloeopsis fritschii PCC 6912</name>
    <dbReference type="NCBI Taxonomy" id="211165"/>
    <lineage>
        <taxon>Bacteria</taxon>
        <taxon>Bacillati</taxon>
        <taxon>Cyanobacteriota</taxon>
        <taxon>Cyanophyceae</taxon>
        <taxon>Nostocales</taxon>
        <taxon>Chlorogloeopsidaceae</taxon>
        <taxon>Chlorogloeopsis</taxon>
    </lineage>
</organism>
<reference evidence="2 3" key="1">
    <citation type="journal article" date="2019" name="Genome Biol. Evol.">
        <title>Day and night: Metabolic profiles and evolutionary relationships of six axenic non-marine cyanobacteria.</title>
        <authorList>
            <person name="Will S.E."/>
            <person name="Henke P."/>
            <person name="Boedeker C."/>
            <person name="Huang S."/>
            <person name="Brinkmann H."/>
            <person name="Rohde M."/>
            <person name="Jarek M."/>
            <person name="Friedl T."/>
            <person name="Seufert S."/>
            <person name="Schumacher M."/>
            <person name="Overmann J."/>
            <person name="Neumann-Schaal M."/>
            <person name="Petersen J."/>
        </authorList>
    </citation>
    <scope>NUCLEOTIDE SEQUENCE [LARGE SCALE GENOMIC DNA]</scope>
    <source>
        <strain evidence="2 3">PCC 6912</strain>
    </source>
</reference>
<dbReference type="InterPro" id="IPR000595">
    <property type="entry name" value="cNMP-bd_dom"/>
</dbReference>
<proteinExistence type="predicted"/>
<dbReference type="InterPro" id="IPR014710">
    <property type="entry name" value="RmlC-like_jellyroll"/>
</dbReference>
<dbReference type="RefSeq" id="WP_016877217.1">
    <property type="nucleotide sequence ID" value="NZ_AJLN01000056.1"/>
</dbReference>
<dbReference type="InterPro" id="IPR050503">
    <property type="entry name" value="cAMP-dep_PK_reg_su-like"/>
</dbReference>
<sequence length="122" mass="13733">MLVPAETVRIFQNQPELRFSPGQVIFEQGQEGDFMYGILMGEVELRVDGKVVEIIKAGDVFGEGALVHPARNRASTAIAKTDCIIASMNKDRFLFAVQETPMFALQVMQSFSERLRRIKQNI</sequence>